<evidence type="ECO:0000256" key="3">
    <source>
        <dbReference type="ARBA" id="ARBA00023136"/>
    </source>
</evidence>
<dbReference type="InterPro" id="IPR007274">
    <property type="entry name" value="Cop_transporter"/>
</dbReference>
<dbReference type="Proteomes" id="UP001444661">
    <property type="component" value="Unassembled WGS sequence"/>
</dbReference>
<proteinExistence type="inferred from homology"/>
<evidence type="ECO:0000256" key="1">
    <source>
        <dbReference type="ARBA" id="ARBA00022692"/>
    </source>
</evidence>
<feature type="transmembrane region" description="Helical" evidence="4">
    <location>
        <begin position="34"/>
        <end position="53"/>
    </location>
</feature>
<keyword evidence="4" id="KW-0187">Copper transport</keyword>
<organism evidence="6 7">
    <name type="scientific">Apiospora rasikravindrae</name>
    <dbReference type="NCBI Taxonomy" id="990691"/>
    <lineage>
        <taxon>Eukaryota</taxon>
        <taxon>Fungi</taxon>
        <taxon>Dikarya</taxon>
        <taxon>Ascomycota</taxon>
        <taxon>Pezizomycotina</taxon>
        <taxon>Sordariomycetes</taxon>
        <taxon>Xylariomycetidae</taxon>
        <taxon>Amphisphaeriales</taxon>
        <taxon>Apiosporaceae</taxon>
        <taxon>Apiospora</taxon>
    </lineage>
</organism>
<keyword evidence="1 4" id="KW-0812">Transmembrane</keyword>
<comment type="similarity">
    <text evidence="4">Belongs to the copper transporter (Ctr) (TC 1.A.56) family. SLC31A subfamily.</text>
</comment>
<evidence type="ECO:0000256" key="2">
    <source>
        <dbReference type="ARBA" id="ARBA00022989"/>
    </source>
</evidence>
<dbReference type="EMBL" id="JAQQWK010000011">
    <property type="protein sequence ID" value="KAK8024456.1"/>
    <property type="molecule type" value="Genomic_DNA"/>
</dbReference>
<keyword evidence="2 4" id="KW-1133">Transmembrane helix</keyword>
<dbReference type="Pfam" id="PF04145">
    <property type="entry name" value="Ctr"/>
    <property type="match status" value="1"/>
</dbReference>
<dbReference type="PANTHER" id="PTHR12483:SF120">
    <property type="entry name" value="HIGH-AFFINITY COPPER TRANSPORTER CTRA2"/>
    <property type="match status" value="1"/>
</dbReference>
<gene>
    <name evidence="6" type="ORF">PG993_012522</name>
</gene>
<keyword evidence="4" id="KW-0186">Copper</keyword>
<keyword evidence="3 4" id="KW-0472">Membrane</keyword>
<comment type="subcellular location">
    <subcellularLocation>
        <location evidence="4">Membrane</location>
        <topology evidence="4">Multi-pass membrane protein</topology>
    </subcellularLocation>
</comment>
<feature type="region of interest" description="Disordered" evidence="5">
    <location>
        <begin position="63"/>
        <end position="87"/>
    </location>
</feature>
<evidence type="ECO:0000256" key="4">
    <source>
        <dbReference type="RuleBase" id="RU367022"/>
    </source>
</evidence>
<accession>A0ABR1S4G2</accession>
<name>A0ABR1S4G2_9PEZI</name>
<keyword evidence="7" id="KW-1185">Reference proteome</keyword>
<keyword evidence="4" id="KW-0406">Ion transport</keyword>
<protein>
    <recommendedName>
        <fullName evidence="4">Copper transport protein</fullName>
    </recommendedName>
</protein>
<dbReference type="PANTHER" id="PTHR12483">
    <property type="entry name" value="SOLUTE CARRIER FAMILY 31 COPPER TRANSPORTERS"/>
    <property type="match status" value="1"/>
</dbReference>
<evidence type="ECO:0000313" key="6">
    <source>
        <dbReference type="EMBL" id="KAK8024456.1"/>
    </source>
</evidence>
<evidence type="ECO:0000256" key="5">
    <source>
        <dbReference type="SAM" id="MobiDB-lite"/>
    </source>
</evidence>
<feature type="transmembrane region" description="Helical" evidence="4">
    <location>
        <begin position="127"/>
        <end position="151"/>
    </location>
</feature>
<comment type="caution">
    <text evidence="6">The sequence shown here is derived from an EMBL/GenBank/DDBJ whole genome shotgun (WGS) entry which is preliminary data.</text>
</comment>
<evidence type="ECO:0000313" key="7">
    <source>
        <dbReference type="Proteomes" id="UP001444661"/>
    </source>
</evidence>
<sequence>MDTPVDASQMALVFFSSDSTPLFLGSWAPSSSGTYASACISIAALAVIHRLLIAVRDIVLKDPQEQPGPGRRGKVPSAVTGDYQSDKRTLGSFDKPCGLLGVSLHYRLPSSHGASLQRLHNLHVSMLAAMTMNIGYFVSALSGIFIGTLLAGRFNTSDDGSCH</sequence>
<keyword evidence="4" id="KW-0813">Transport</keyword>
<reference evidence="6 7" key="1">
    <citation type="submission" date="2023-01" db="EMBL/GenBank/DDBJ databases">
        <title>Analysis of 21 Apiospora genomes using comparative genomics revels a genus with tremendous synthesis potential of carbohydrate active enzymes and secondary metabolites.</title>
        <authorList>
            <person name="Sorensen T."/>
        </authorList>
    </citation>
    <scope>NUCLEOTIDE SEQUENCE [LARGE SCALE GENOMIC DNA]</scope>
    <source>
        <strain evidence="6 7">CBS 33761</strain>
    </source>
</reference>